<dbReference type="RefSeq" id="WP_219536646.1">
    <property type="nucleotide sequence ID" value="NZ_JAHKRM010000031.1"/>
</dbReference>
<sequence length="94" mass="10197">MTVNVRDLLTDSARVAQIRSHAAERDIIVSVCAESGRAWLIDRAEKDVEQALIGEVLCPNSEPLQGMVRFEALDLLAEIDRLRAALAAALRGAA</sequence>
<evidence type="ECO:0000313" key="1">
    <source>
        <dbReference type="EMBL" id="MFD1546947.1"/>
    </source>
</evidence>
<keyword evidence="2" id="KW-1185">Reference proteome</keyword>
<dbReference type="Proteomes" id="UP001597097">
    <property type="component" value="Unassembled WGS sequence"/>
</dbReference>
<organism evidence="1 2">
    <name type="scientific">Nonomuraea guangzhouensis</name>
    <dbReference type="NCBI Taxonomy" id="1291555"/>
    <lineage>
        <taxon>Bacteria</taxon>
        <taxon>Bacillati</taxon>
        <taxon>Actinomycetota</taxon>
        <taxon>Actinomycetes</taxon>
        <taxon>Streptosporangiales</taxon>
        <taxon>Streptosporangiaceae</taxon>
        <taxon>Nonomuraea</taxon>
    </lineage>
</organism>
<accession>A0ABW4GWS5</accession>
<protein>
    <submittedName>
        <fullName evidence="1">Uncharacterized protein</fullName>
    </submittedName>
</protein>
<dbReference type="EMBL" id="JBHUCM010000070">
    <property type="protein sequence ID" value="MFD1546947.1"/>
    <property type="molecule type" value="Genomic_DNA"/>
</dbReference>
<comment type="caution">
    <text evidence="1">The sequence shown here is derived from an EMBL/GenBank/DDBJ whole genome shotgun (WGS) entry which is preliminary data.</text>
</comment>
<gene>
    <name evidence="1" type="ORF">ACFSJ0_58615</name>
</gene>
<proteinExistence type="predicted"/>
<name>A0ABW4GWS5_9ACTN</name>
<reference evidence="2" key="1">
    <citation type="journal article" date="2019" name="Int. J. Syst. Evol. Microbiol.">
        <title>The Global Catalogue of Microorganisms (GCM) 10K type strain sequencing project: providing services to taxonomists for standard genome sequencing and annotation.</title>
        <authorList>
            <consortium name="The Broad Institute Genomics Platform"/>
            <consortium name="The Broad Institute Genome Sequencing Center for Infectious Disease"/>
            <person name="Wu L."/>
            <person name="Ma J."/>
        </authorList>
    </citation>
    <scope>NUCLEOTIDE SEQUENCE [LARGE SCALE GENOMIC DNA]</scope>
    <source>
        <strain evidence="2">CGMCC 1.15399</strain>
    </source>
</reference>
<evidence type="ECO:0000313" key="2">
    <source>
        <dbReference type="Proteomes" id="UP001597097"/>
    </source>
</evidence>